<evidence type="ECO:0000259" key="4">
    <source>
        <dbReference type="Pfam" id="PF13490"/>
    </source>
</evidence>
<evidence type="ECO:0000256" key="3">
    <source>
        <dbReference type="SAM" id="Phobius"/>
    </source>
</evidence>
<accession>A0ABW2NTC6</accession>
<reference evidence="6" key="1">
    <citation type="journal article" date="2019" name="Int. J. Syst. Evol. Microbiol.">
        <title>The Global Catalogue of Microorganisms (GCM) 10K type strain sequencing project: providing services to taxonomists for standard genome sequencing and annotation.</title>
        <authorList>
            <consortium name="The Broad Institute Genomics Platform"/>
            <consortium name="The Broad Institute Genome Sequencing Center for Infectious Disease"/>
            <person name="Wu L."/>
            <person name="Ma J."/>
        </authorList>
    </citation>
    <scope>NUCLEOTIDE SEQUENCE [LARGE SCALE GENOMIC DNA]</scope>
    <source>
        <strain evidence="6">NBRC 106396</strain>
    </source>
</reference>
<evidence type="ECO:0000313" key="5">
    <source>
        <dbReference type="EMBL" id="MFC7372836.1"/>
    </source>
</evidence>
<name>A0ABW2NTC6_9BACL</name>
<dbReference type="InterPro" id="IPR027383">
    <property type="entry name" value="Znf_put"/>
</dbReference>
<dbReference type="EMBL" id="JBHTCP010000047">
    <property type="protein sequence ID" value="MFC7372836.1"/>
    <property type="molecule type" value="Genomic_DNA"/>
</dbReference>
<dbReference type="Proteomes" id="UP001596549">
    <property type="component" value="Unassembled WGS sequence"/>
</dbReference>
<feature type="domain" description="Putative zinc-finger" evidence="4">
    <location>
        <begin position="11"/>
        <end position="39"/>
    </location>
</feature>
<keyword evidence="3" id="KW-0472">Membrane</keyword>
<dbReference type="Pfam" id="PF13490">
    <property type="entry name" value="zf-HC2"/>
    <property type="match status" value="1"/>
</dbReference>
<evidence type="ECO:0000256" key="1">
    <source>
        <dbReference type="ARBA" id="ARBA00024353"/>
    </source>
</evidence>
<comment type="similarity">
    <text evidence="1">Belongs to the zinc-associated anti-sigma factor (ZAS) superfamily. Anti-sigma-W factor family.</text>
</comment>
<comment type="caution">
    <text evidence="5">The sequence shown here is derived from an EMBL/GenBank/DDBJ whole genome shotgun (WGS) entry which is preliminary data.</text>
</comment>
<gene>
    <name evidence="5" type="ORF">ACFQPF_14310</name>
</gene>
<keyword evidence="3" id="KW-0812">Transmembrane</keyword>
<protein>
    <recommendedName>
        <fullName evidence="2">Anti-sigma-W factor RsiW</fullName>
    </recommendedName>
</protein>
<feature type="transmembrane region" description="Helical" evidence="3">
    <location>
        <begin position="89"/>
        <end position="108"/>
    </location>
</feature>
<evidence type="ECO:0000256" key="2">
    <source>
        <dbReference type="ARBA" id="ARBA00024438"/>
    </source>
</evidence>
<sequence length="220" mass="24243">MGCEKEYYDNLMNKVMDGDADASEQEQFESHLGECAVCRAEYEAVSFLLDELETSDLHAPVGFTAAVMSSLPYQKRKFHLQTWLKRHPFLTAAAVFMLFMAASVTTLFNQQDLAVIEGEGNLVINEKEKTVTVPKGEVIKGDLVVENADVRIEGKVEGDVTVVKGNQYLASAGEVTGDSKEIGAVVEWIWYKLKSITPGADETSKSESRGYEPGLFFVGN</sequence>
<dbReference type="RefSeq" id="WP_379750403.1">
    <property type="nucleotide sequence ID" value="NZ_JBHTCP010000047.1"/>
</dbReference>
<dbReference type="InterPro" id="IPR041916">
    <property type="entry name" value="Anti_sigma_zinc_sf"/>
</dbReference>
<keyword evidence="6" id="KW-1185">Reference proteome</keyword>
<keyword evidence="3" id="KW-1133">Transmembrane helix</keyword>
<proteinExistence type="inferred from homology"/>
<evidence type="ECO:0000313" key="6">
    <source>
        <dbReference type="Proteomes" id="UP001596549"/>
    </source>
</evidence>
<dbReference type="Gene3D" id="1.10.10.1320">
    <property type="entry name" value="Anti-sigma factor, zinc-finger domain"/>
    <property type="match status" value="1"/>
</dbReference>
<organism evidence="5 6">
    <name type="scientific">Fictibacillus iocasae</name>
    <dbReference type="NCBI Taxonomy" id="2715437"/>
    <lineage>
        <taxon>Bacteria</taxon>
        <taxon>Bacillati</taxon>
        <taxon>Bacillota</taxon>
        <taxon>Bacilli</taxon>
        <taxon>Bacillales</taxon>
        <taxon>Fictibacillaceae</taxon>
        <taxon>Fictibacillus</taxon>
    </lineage>
</organism>